<dbReference type="PANTHER" id="PTHR33371">
    <property type="entry name" value="INTERMEMBRANE PHOSPHOLIPID TRANSPORT SYSTEM BINDING PROTEIN MLAD-RELATED"/>
    <property type="match status" value="1"/>
</dbReference>
<name>A0A0M2UQL2_9BACT</name>
<dbReference type="InterPro" id="IPR003399">
    <property type="entry name" value="Mce/MlaD"/>
</dbReference>
<dbReference type="Pfam" id="PF02470">
    <property type="entry name" value="MlaD"/>
    <property type="match status" value="1"/>
</dbReference>
<evidence type="ECO:0000313" key="4">
    <source>
        <dbReference type="Proteomes" id="UP000034954"/>
    </source>
</evidence>
<organism evidence="3 4">
    <name type="scientific">Candidatus Brocadia fulgida</name>
    <dbReference type="NCBI Taxonomy" id="380242"/>
    <lineage>
        <taxon>Bacteria</taxon>
        <taxon>Pseudomonadati</taxon>
        <taxon>Planctomycetota</taxon>
        <taxon>Candidatus Brocadiia</taxon>
        <taxon>Candidatus Brocadiales</taxon>
        <taxon>Candidatus Brocadiaceae</taxon>
        <taxon>Candidatus Brocadia</taxon>
    </lineage>
</organism>
<feature type="transmembrane region" description="Helical" evidence="1">
    <location>
        <begin position="12"/>
        <end position="30"/>
    </location>
</feature>
<proteinExistence type="predicted"/>
<evidence type="ECO:0000313" key="3">
    <source>
        <dbReference type="EMBL" id="KKO17945.1"/>
    </source>
</evidence>
<protein>
    <submittedName>
        <fullName evidence="3">ABC transporter substrate binding component</fullName>
    </submittedName>
</protein>
<keyword evidence="1" id="KW-0472">Membrane</keyword>
<sequence>MTKEQFAELRAGLFTLVTLAGFGVMVFILGTQKGYFEHQIILKTTFVNVYGLKAGAPVRFMGVGIGQVKDVVLPKELPGTGIEVILKINKSAQKNINRDSVATIKWLSYVTGDSYVEIASEEWHEPGVEDGDSIKSAEPINYATVIEGGIRMIESFSTIVKTLEDGRFAESLNNITASLDESVKALQKGDGLLSALIYDPKGKQLLENAMKTTETMHVITEKIANGEGTLGALVSDPTLYDNLKRLLGGAERSFVLRNLIRKSIKKGKDAE</sequence>
<dbReference type="EMBL" id="LAQJ01000310">
    <property type="protein sequence ID" value="KKO17945.1"/>
    <property type="molecule type" value="Genomic_DNA"/>
</dbReference>
<comment type="caution">
    <text evidence="3">The sequence shown here is derived from an EMBL/GenBank/DDBJ whole genome shotgun (WGS) entry which is preliminary data.</text>
</comment>
<evidence type="ECO:0000256" key="1">
    <source>
        <dbReference type="SAM" id="Phobius"/>
    </source>
</evidence>
<keyword evidence="1" id="KW-0812">Transmembrane</keyword>
<dbReference type="PANTHER" id="PTHR33371:SF4">
    <property type="entry name" value="INTERMEMBRANE PHOSPHOLIPID TRANSPORT SYSTEM BINDING PROTEIN MLAD"/>
    <property type="match status" value="1"/>
</dbReference>
<keyword evidence="1" id="KW-1133">Transmembrane helix</keyword>
<dbReference type="AlphaFoldDB" id="A0A0M2UQL2"/>
<keyword evidence="4" id="KW-1185">Reference proteome</keyword>
<feature type="domain" description="Mce/MlaD" evidence="2">
    <location>
        <begin position="42"/>
        <end position="119"/>
    </location>
</feature>
<reference evidence="3 4" key="1">
    <citation type="journal article" date="2013" name="BMC Microbiol.">
        <title>Identification of the type II cytochrome c maturation pathway in anammox bacteria by comparative genomics.</title>
        <authorList>
            <person name="Ferousi C."/>
            <person name="Speth D.R."/>
            <person name="Reimann J."/>
            <person name="Op den Camp H.J."/>
            <person name="Allen J.W."/>
            <person name="Keltjens J.T."/>
            <person name="Jetten M.S."/>
        </authorList>
    </citation>
    <scope>NUCLEOTIDE SEQUENCE [LARGE SCALE GENOMIC DNA]</scope>
    <source>
        <strain evidence="3">RU1</strain>
    </source>
</reference>
<dbReference type="Proteomes" id="UP000034954">
    <property type="component" value="Unassembled WGS sequence"/>
</dbReference>
<dbReference type="InterPro" id="IPR052336">
    <property type="entry name" value="MlaD_Phospholipid_Transporter"/>
</dbReference>
<evidence type="ECO:0000259" key="2">
    <source>
        <dbReference type="Pfam" id="PF02470"/>
    </source>
</evidence>
<accession>A0A0M2UQL2</accession>
<gene>
    <name evidence="3" type="ORF">BROFUL_03396</name>
</gene>